<dbReference type="Gene3D" id="1.25.40.10">
    <property type="entry name" value="Tetratricopeptide repeat domain"/>
    <property type="match status" value="1"/>
</dbReference>
<comment type="caution">
    <text evidence="3">The sequence shown here is derived from an EMBL/GenBank/DDBJ whole genome shotgun (WGS) entry which is preliminary data.</text>
</comment>
<sequence>MKIFGVVCESVYSSMITIYTRLRLFEKAESVVELMEREVMASNMDGAEGVFLTLGGRIEPDETSYRSMIEGWGRAGNYEKARWYYEELKR</sequence>
<dbReference type="AlphaFoldDB" id="A0A396IQW5"/>
<dbReference type="Proteomes" id="UP000265566">
    <property type="component" value="Chromosome 3"/>
</dbReference>
<dbReference type="InterPro" id="IPR002885">
    <property type="entry name" value="PPR_rpt"/>
</dbReference>
<dbReference type="PROSITE" id="PS51375">
    <property type="entry name" value="PPR"/>
    <property type="match status" value="1"/>
</dbReference>
<organism evidence="3 4">
    <name type="scientific">Medicago truncatula</name>
    <name type="common">Barrel medic</name>
    <name type="synonym">Medicago tribuloides</name>
    <dbReference type="NCBI Taxonomy" id="3880"/>
    <lineage>
        <taxon>Eukaryota</taxon>
        <taxon>Viridiplantae</taxon>
        <taxon>Streptophyta</taxon>
        <taxon>Embryophyta</taxon>
        <taxon>Tracheophyta</taxon>
        <taxon>Spermatophyta</taxon>
        <taxon>Magnoliopsida</taxon>
        <taxon>eudicotyledons</taxon>
        <taxon>Gunneridae</taxon>
        <taxon>Pentapetalae</taxon>
        <taxon>rosids</taxon>
        <taxon>fabids</taxon>
        <taxon>Fabales</taxon>
        <taxon>Fabaceae</taxon>
        <taxon>Papilionoideae</taxon>
        <taxon>50 kb inversion clade</taxon>
        <taxon>NPAAA clade</taxon>
        <taxon>Hologalegina</taxon>
        <taxon>IRL clade</taxon>
        <taxon>Trifolieae</taxon>
        <taxon>Medicago</taxon>
    </lineage>
</organism>
<dbReference type="InterPro" id="IPR011990">
    <property type="entry name" value="TPR-like_helical_dom_sf"/>
</dbReference>
<gene>
    <name evidence="3" type="ORF">MtrunA17_Chr3g0095121</name>
</gene>
<evidence type="ECO:0000313" key="3">
    <source>
        <dbReference type="EMBL" id="RHN66764.1"/>
    </source>
</evidence>
<dbReference type="NCBIfam" id="TIGR00756">
    <property type="entry name" value="PPR"/>
    <property type="match status" value="2"/>
</dbReference>
<proteinExistence type="predicted"/>
<protein>
    <submittedName>
        <fullName evidence="3">Putative pentatricopeptide</fullName>
    </submittedName>
</protein>
<dbReference type="Gramene" id="rna14843">
    <property type="protein sequence ID" value="RHN66764.1"/>
    <property type="gene ID" value="gene14843"/>
</dbReference>
<dbReference type="Pfam" id="PF01535">
    <property type="entry name" value="PPR"/>
    <property type="match status" value="2"/>
</dbReference>
<reference evidence="4" key="1">
    <citation type="journal article" date="2018" name="Nat. Plants">
        <title>Whole-genome landscape of Medicago truncatula symbiotic genes.</title>
        <authorList>
            <person name="Pecrix Y."/>
            <person name="Staton S.E."/>
            <person name="Sallet E."/>
            <person name="Lelandais-Briere C."/>
            <person name="Moreau S."/>
            <person name="Carrere S."/>
            <person name="Blein T."/>
            <person name="Jardinaud M.F."/>
            <person name="Latrasse D."/>
            <person name="Zouine M."/>
            <person name="Zahm M."/>
            <person name="Kreplak J."/>
            <person name="Mayjonade B."/>
            <person name="Satge C."/>
            <person name="Perez M."/>
            <person name="Cauet S."/>
            <person name="Marande W."/>
            <person name="Chantry-Darmon C."/>
            <person name="Lopez-Roques C."/>
            <person name="Bouchez O."/>
            <person name="Berard A."/>
            <person name="Debelle F."/>
            <person name="Munos S."/>
            <person name="Bendahmane A."/>
            <person name="Berges H."/>
            <person name="Niebel A."/>
            <person name="Buitink J."/>
            <person name="Frugier F."/>
            <person name="Benhamed M."/>
            <person name="Crespi M."/>
            <person name="Gouzy J."/>
            <person name="Gamas P."/>
        </authorList>
    </citation>
    <scope>NUCLEOTIDE SEQUENCE [LARGE SCALE GENOMIC DNA]</scope>
    <source>
        <strain evidence="4">cv. Jemalong A17</strain>
    </source>
</reference>
<name>A0A396IQW5_MEDTR</name>
<evidence type="ECO:0000256" key="2">
    <source>
        <dbReference type="PROSITE-ProRule" id="PRU00708"/>
    </source>
</evidence>
<accession>A0A396IQW5</accession>
<evidence type="ECO:0000256" key="1">
    <source>
        <dbReference type="ARBA" id="ARBA00022737"/>
    </source>
</evidence>
<feature type="repeat" description="PPR" evidence="2">
    <location>
        <begin position="61"/>
        <end position="90"/>
    </location>
</feature>
<dbReference type="EMBL" id="PSQE01000003">
    <property type="protein sequence ID" value="RHN66764.1"/>
    <property type="molecule type" value="Genomic_DNA"/>
</dbReference>
<evidence type="ECO:0000313" key="4">
    <source>
        <dbReference type="Proteomes" id="UP000265566"/>
    </source>
</evidence>
<keyword evidence="1" id="KW-0677">Repeat</keyword>